<dbReference type="EC" id="2.3.2.31" evidence="4"/>
<keyword evidence="9 15" id="KW-0863">Zinc-finger</keyword>
<evidence type="ECO:0000256" key="13">
    <source>
        <dbReference type="ARBA" id="ARBA00023136"/>
    </source>
</evidence>
<dbReference type="Proteomes" id="UP000053766">
    <property type="component" value="Unassembled WGS sequence"/>
</dbReference>
<accession>A0A0D8XTN1</accession>
<dbReference type="SUPFAM" id="SSF54495">
    <property type="entry name" value="UBC-like"/>
    <property type="match status" value="1"/>
</dbReference>
<dbReference type="Pfam" id="PF05773">
    <property type="entry name" value="RWD"/>
    <property type="match status" value="1"/>
</dbReference>
<reference evidence="20" key="2">
    <citation type="journal article" date="2016" name="Sci. Rep.">
        <title>Dictyocaulus viviparus genome, variome and transcriptome elucidate lungworm biology and support future intervention.</title>
        <authorList>
            <person name="McNulty S.N."/>
            <person name="Strube C."/>
            <person name="Rosa B.A."/>
            <person name="Martin J.C."/>
            <person name="Tyagi R."/>
            <person name="Choi Y.J."/>
            <person name="Wang Q."/>
            <person name="Hallsworth Pepin K."/>
            <person name="Zhang X."/>
            <person name="Ozersky P."/>
            <person name="Wilson R.K."/>
            <person name="Sternberg P.W."/>
            <person name="Gasser R.B."/>
            <person name="Mitreva M."/>
        </authorList>
    </citation>
    <scope>NUCLEOTIDE SEQUENCE [LARGE SCALE GENOMIC DNA]</scope>
    <source>
        <strain evidence="20">HannoverDv2000</strain>
    </source>
</reference>
<keyword evidence="8" id="KW-0677">Repeat</keyword>
<dbReference type="Gene3D" id="3.30.40.10">
    <property type="entry name" value="Zinc/RING finger domain, C3HC4 (zinc finger)"/>
    <property type="match status" value="1"/>
</dbReference>
<dbReference type="InterPro" id="IPR017907">
    <property type="entry name" value="Znf_RING_CS"/>
</dbReference>
<feature type="domain" description="RING-type" evidence="18">
    <location>
        <begin position="183"/>
        <end position="442"/>
    </location>
</feature>
<dbReference type="SMART" id="SM00647">
    <property type="entry name" value="IBR"/>
    <property type="match status" value="2"/>
</dbReference>
<dbReference type="PROSITE" id="PS50089">
    <property type="entry name" value="ZF_RING_2"/>
    <property type="match status" value="1"/>
</dbReference>
<dbReference type="CDD" id="cd16628">
    <property type="entry name" value="RING-HC_RBR_RNF14"/>
    <property type="match status" value="1"/>
</dbReference>
<evidence type="ECO:0000313" key="19">
    <source>
        <dbReference type="EMBL" id="KJH47983.1"/>
    </source>
</evidence>
<evidence type="ECO:0000256" key="7">
    <source>
        <dbReference type="ARBA" id="ARBA00022723"/>
    </source>
</evidence>
<comment type="similarity">
    <text evidence="14">Belongs to the RBR family. RNF144 subfamily.</text>
</comment>
<keyword evidence="7" id="KW-0479">Metal-binding</keyword>
<comment type="catalytic activity">
    <reaction evidence="1">
        <text>[E2 ubiquitin-conjugating enzyme]-S-ubiquitinyl-L-cysteine + [acceptor protein]-L-lysine = [E2 ubiquitin-conjugating enzyme]-L-cysteine + [acceptor protein]-N(6)-ubiquitinyl-L-lysine.</text>
        <dbReference type="EC" id="2.3.2.31"/>
    </reaction>
</comment>
<keyword evidence="20" id="KW-1185">Reference proteome</keyword>
<evidence type="ECO:0000256" key="1">
    <source>
        <dbReference type="ARBA" id="ARBA00001798"/>
    </source>
</evidence>
<dbReference type="InterPro" id="IPR001841">
    <property type="entry name" value="Znf_RING"/>
</dbReference>
<evidence type="ECO:0000256" key="2">
    <source>
        <dbReference type="ARBA" id="ARBA00004167"/>
    </source>
</evidence>
<name>A0A0D8XTN1_DICVI</name>
<dbReference type="GO" id="GO:0061630">
    <property type="term" value="F:ubiquitin protein ligase activity"/>
    <property type="evidence" value="ECO:0007669"/>
    <property type="project" value="UniProtKB-EC"/>
</dbReference>
<evidence type="ECO:0000256" key="14">
    <source>
        <dbReference type="ARBA" id="ARBA00038342"/>
    </source>
</evidence>
<dbReference type="Pfam" id="PF01485">
    <property type="entry name" value="IBR"/>
    <property type="match status" value="1"/>
</dbReference>
<dbReference type="InterPro" id="IPR031128">
    <property type="entry name" value="RNF14_RING-HC_Zfn"/>
</dbReference>
<dbReference type="InterPro" id="IPR006575">
    <property type="entry name" value="RWD_dom"/>
</dbReference>
<reference evidence="19 20" key="1">
    <citation type="submission" date="2013-11" db="EMBL/GenBank/DDBJ databases">
        <title>Draft genome of the bovine lungworm Dictyocaulus viviparus.</title>
        <authorList>
            <person name="Mitreva M."/>
        </authorList>
    </citation>
    <scope>NUCLEOTIDE SEQUENCE [LARGE SCALE GENOMIC DNA]</scope>
    <source>
        <strain evidence="19 20">HannoverDv2000</strain>
    </source>
</reference>
<dbReference type="Pfam" id="PF26200">
    <property type="entry name" value="Rcat_RNF216"/>
    <property type="match status" value="1"/>
</dbReference>
<dbReference type="Gene3D" id="2.20.25.20">
    <property type="match status" value="1"/>
</dbReference>
<evidence type="ECO:0000256" key="11">
    <source>
        <dbReference type="ARBA" id="ARBA00022833"/>
    </source>
</evidence>
<evidence type="ECO:0000256" key="10">
    <source>
        <dbReference type="ARBA" id="ARBA00022786"/>
    </source>
</evidence>
<evidence type="ECO:0000313" key="20">
    <source>
        <dbReference type="Proteomes" id="UP000053766"/>
    </source>
</evidence>
<dbReference type="EMBL" id="KN716285">
    <property type="protein sequence ID" value="KJH47983.1"/>
    <property type="molecule type" value="Genomic_DNA"/>
</dbReference>
<dbReference type="STRING" id="29172.A0A0D8XTN1"/>
<evidence type="ECO:0000259" key="18">
    <source>
        <dbReference type="PROSITE" id="PS51873"/>
    </source>
</evidence>
<keyword evidence="13" id="KW-0472">Membrane</keyword>
<protein>
    <recommendedName>
        <fullName evidence="4">RBR-type E3 ubiquitin transferase</fullName>
        <ecNumber evidence="4">2.3.2.31</ecNumber>
    </recommendedName>
</protein>
<evidence type="ECO:0000256" key="5">
    <source>
        <dbReference type="ARBA" id="ARBA00022679"/>
    </source>
</evidence>
<dbReference type="FunFam" id="3.30.40.10:FF:000051">
    <property type="entry name" value="RBR-type E3 ubiquitin transferase"/>
    <property type="match status" value="1"/>
</dbReference>
<dbReference type="Gene3D" id="1.20.120.1750">
    <property type="match status" value="1"/>
</dbReference>
<gene>
    <name evidence="19" type="ORF">DICVIV_05918</name>
</gene>
<evidence type="ECO:0000256" key="9">
    <source>
        <dbReference type="ARBA" id="ARBA00022771"/>
    </source>
</evidence>
<dbReference type="GO" id="GO:0016567">
    <property type="term" value="P:protein ubiquitination"/>
    <property type="evidence" value="ECO:0007669"/>
    <property type="project" value="InterPro"/>
</dbReference>
<dbReference type="PANTHER" id="PTHR11685">
    <property type="entry name" value="RBR FAMILY RING FINGER AND IBR DOMAIN-CONTAINING"/>
    <property type="match status" value="1"/>
</dbReference>
<comment type="subcellular location">
    <subcellularLocation>
        <location evidence="2">Membrane</location>
        <topology evidence="2">Single-pass membrane protein</topology>
    </subcellularLocation>
</comment>
<proteinExistence type="inferred from homology"/>
<dbReference type="SUPFAM" id="SSF57850">
    <property type="entry name" value="RING/U-box"/>
    <property type="match status" value="3"/>
</dbReference>
<dbReference type="InterPro" id="IPR013083">
    <property type="entry name" value="Znf_RING/FYVE/PHD"/>
</dbReference>
<sequence length="447" mass="51261">MTTSLRQNQEDEIIALTEFFGENLVTFERGEEVIRGRISIELEPKNVAVTLYDVNIPEGRKEFKTRFLSPVDLIFSLPVDYPTEPAKFDIECVWISNELVEYLSIDVVEILRNMDDVIRENQGFPLLFVCCQFVKDYIQEVKITEILLDNNPYSIRHEISGKTLLSMVRNLCEEYEMMWFNSNCHDCEVCFDNKSGPECVYFLPCRHVFCKDCVRSYFELKLTTQQVTPLSCLSSDCYSCPSDNLIIDMVGQEQFDRYQEIITSNAILRMQDFVLCPRIYCGKAAEISCITADLATCLVCKFSFCTKCRRVYHGVESCKKDAVSVVREVKNPDGTTKYVKLTVDEYMAADEDKRKDIAVLFGGFEDLEAAMEEAMAQSNQLSEDWLKKYTRECPACGISILVDKGCNHVFCRCGTSFCYGCGEILDGADMDWRSYVPCKQLHKKKGE</sequence>
<dbReference type="PROSITE" id="PS00518">
    <property type="entry name" value="ZF_RING_1"/>
    <property type="match status" value="1"/>
</dbReference>
<evidence type="ECO:0000256" key="12">
    <source>
        <dbReference type="ARBA" id="ARBA00022989"/>
    </source>
</evidence>
<evidence type="ECO:0000256" key="15">
    <source>
        <dbReference type="PROSITE-ProRule" id="PRU00175"/>
    </source>
</evidence>
<keyword evidence="6" id="KW-0812">Transmembrane</keyword>
<evidence type="ECO:0000256" key="4">
    <source>
        <dbReference type="ARBA" id="ARBA00012251"/>
    </source>
</evidence>
<dbReference type="GO" id="GO:0008270">
    <property type="term" value="F:zinc ion binding"/>
    <property type="evidence" value="ECO:0007669"/>
    <property type="project" value="UniProtKB-KW"/>
</dbReference>
<organism evidence="19 20">
    <name type="scientific">Dictyocaulus viviparus</name>
    <name type="common">Bovine lungworm</name>
    <dbReference type="NCBI Taxonomy" id="29172"/>
    <lineage>
        <taxon>Eukaryota</taxon>
        <taxon>Metazoa</taxon>
        <taxon>Ecdysozoa</taxon>
        <taxon>Nematoda</taxon>
        <taxon>Chromadorea</taxon>
        <taxon>Rhabditida</taxon>
        <taxon>Rhabditina</taxon>
        <taxon>Rhabditomorpha</taxon>
        <taxon>Strongyloidea</taxon>
        <taxon>Metastrongylidae</taxon>
        <taxon>Dictyocaulus</taxon>
    </lineage>
</organism>
<dbReference type="OrthoDB" id="1431934at2759"/>
<dbReference type="GO" id="GO:0031090">
    <property type="term" value="C:organelle membrane"/>
    <property type="evidence" value="ECO:0007669"/>
    <property type="project" value="UniProtKB-ARBA"/>
</dbReference>
<keyword evidence="10" id="KW-0833">Ubl conjugation pathway</keyword>
<dbReference type="Gene3D" id="3.10.110.10">
    <property type="entry name" value="Ubiquitin Conjugating Enzyme"/>
    <property type="match status" value="1"/>
</dbReference>
<keyword evidence="12" id="KW-1133">Transmembrane helix</keyword>
<evidence type="ECO:0000256" key="6">
    <source>
        <dbReference type="ARBA" id="ARBA00022692"/>
    </source>
</evidence>
<keyword evidence="5" id="KW-0808">Transferase</keyword>
<dbReference type="InterPro" id="IPR002867">
    <property type="entry name" value="IBR_dom"/>
</dbReference>
<evidence type="ECO:0000259" key="16">
    <source>
        <dbReference type="PROSITE" id="PS50089"/>
    </source>
</evidence>
<feature type="domain" description="RWD" evidence="17">
    <location>
        <begin position="11"/>
        <end position="141"/>
    </location>
</feature>
<dbReference type="InterPro" id="IPR031127">
    <property type="entry name" value="E3_UB_ligase_RBR"/>
</dbReference>
<dbReference type="PROSITE" id="PS51873">
    <property type="entry name" value="TRIAD"/>
    <property type="match status" value="1"/>
</dbReference>
<evidence type="ECO:0000259" key="17">
    <source>
        <dbReference type="PROSITE" id="PS50908"/>
    </source>
</evidence>
<dbReference type="InterPro" id="IPR044066">
    <property type="entry name" value="TRIAD_supradom"/>
</dbReference>
<dbReference type="GO" id="GO:0005737">
    <property type="term" value="C:cytoplasm"/>
    <property type="evidence" value="ECO:0007669"/>
    <property type="project" value="UniProtKB-ARBA"/>
</dbReference>
<dbReference type="InterPro" id="IPR016135">
    <property type="entry name" value="UBQ-conjugating_enzyme/RWD"/>
</dbReference>
<feature type="domain" description="RING-type" evidence="16">
    <location>
        <begin position="187"/>
        <end position="244"/>
    </location>
</feature>
<evidence type="ECO:0000256" key="3">
    <source>
        <dbReference type="ARBA" id="ARBA00004906"/>
    </source>
</evidence>
<evidence type="ECO:0000256" key="8">
    <source>
        <dbReference type="ARBA" id="ARBA00022737"/>
    </source>
</evidence>
<dbReference type="CDD" id="cd23820">
    <property type="entry name" value="RWD_RNF14"/>
    <property type="match status" value="1"/>
</dbReference>
<dbReference type="AlphaFoldDB" id="A0A0D8XTN1"/>
<comment type="pathway">
    <text evidence="3">Protein modification; protein ubiquitination.</text>
</comment>
<keyword evidence="11" id="KW-0862">Zinc</keyword>
<dbReference type="PROSITE" id="PS50908">
    <property type="entry name" value="RWD"/>
    <property type="match status" value="1"/>
</dbReference>
<dbReference type="SMART" id="SM00184">
    <property type="entry name" value="RING"/>
    <property type="match status" value="2"/>
</dbReference>